<dbReference type="PANTHER" id="PTHR28029:SF1">
    <property type="entry name" value="PROTEIN ILM1"/>
    <property type="match status" value="1"/>
</dbReference>
<sequence length="167" mass="19081">MQFLSANSLLYIRVVFLLTIVFYLITDPEGLCTAGFVVLMGQAMQVPLVQLSKSNPMLGITAMTFTSLAIGDVIPLLAQNFAYFESLVPIRLAGYFILAGYIYFVPTSMVSNSLVITFAFLEVWFNFLIFNNLRDEKYYRMKKFVEENAEAMQRAHDEQVRVIEEDE</sequence>
<name>A0A8J5QGA3_9ASCO</name>
<keyword evidence="1" id="KW-1133">Transmembrane helix</keyword>
<keyword evidence="1" id="KW-0812">Transmembrane</keyword>
<organism evidence="2 3">
    <name type="scientific">[Candida] subhashii</name>
    <dbReference type="NCBI Taxonomy" id="561895"/>
    <lineage>
        <taxon>Eukaryota</taxon>
        <taxon>Fungi</taxon>
        <taxon>Dikarya</taxon>
        <taxon>Ascomycota</taxon>
        <taxon>Saccharomycotina</taxon>
        <taxon>Pichiomycetes</taxon>
        <taxon>Debaryomycetaceae</taxon>
        <taxon>Spathaspora</taxon>
    </lineage>
</organism>
<feature type="transmembrane region" description="Helical" evidence="1">
    <location>
        <begin position="57"/>
        <end position="78"/>
    </location>
</feature>
<proteinExistence type="predicted"/>
<dbReference type="AlphaFoldDB" id="A0A8J5QGA3"/>
<evidence type="ECO:0000313" key="2">
    <source>
        <dbReference type="EMBL" id="KAG7664011.1"/>
    </source>
</evidence>
<reference evidence="2 3" key="1">
    <citation type="journal article" date="2021" name="DNA Res.">
        <title>Genome analysis of Candida subhashii reveals its hybrid nature and dual mitochondrial genome conformations.</title>
        <authorList>
            <person name="Mixao V."/>
            <person name="Hegedusova E."/>
            <person name="Saus E."/>
            <person name="Pryszcz L.P."/>
            <person name="Cillingova A."/>
            <person name="Nosek J."/>
            <person name="Gabaldon T."/>
        </authorList>
    </citation>
    <scope>NUCLEOTIDE SEQUENCE [LARGE SCALE GENOMIC DNA]</scope>
    <source>
        <strain evidence="2 3">CBS 10753</strain>
    </source>
</reference>
<evidence type="ECO:0008006" key="4">
    <source>
        <dbReference type="Google" id="ProtNLM"/>
    </source>
</evidence>
<keyword evidence="1" id="KW-0472">Membrane</keyword>
<evidence type="ECO:0000256" key="1">
    <source>
        <dbReference type="SAM" id="Phobius"/>
    </source>
</evidence>
<dbReference type="Pfam" id="PF10311">
    <property type="entry name" value="Ilm1"/>
    <property type="match status" value="1"/>
</dbReference>
<dbReference type="PANTHER" id="PTHR28029">
    <property type="entry name" value="PROTEIN ILM1"/>
    <property type="match status" value="1"/>
</dbReference>
<feature type="transmembrane region" description="Helical" evidence="1">
    <location>
        <begin position="90"/>
        <end position="108"/>
    </location>
</feature>
<keyword evidence="3" id="KW-1185">Reference proteome</keyword>
<dbReference type="GeneID" id="73469250"/>
<feature type="transmembrane region" description="Helical" evidence="1">
    <location>
        <begin position="114"/>
        <end position="133"/>
    </location>
</feature>
<comment type="caution">
    <text evidence="2">The sequence shown here is derived from an EMBL/GenBank/DDBJ whole genome shotgun (WGS) entry which is preliminary data.</text>
</comment>
<dbReference type="Proteomes" id="UP000694255">
    <property type="component" value="Unassembled WGS sequence"/>
</dbReference>
<protein>
    <recommendedName>
        <fullName evidence="4">Increased loss of mitochondrial DNA protein 1</fullName>
    </recommendedName>
</protein>
<accession>A0A8J5QGA3</accession>
<dbReference type="RefSeq" id="XP_049264243.1">
    <property type="nucleotide sequence ID" value="XM_049406201.1"/>
</dbReference>
<dbReference type="OrthoDB" id="5299849at2759"/>
<dbReference type="EMBL" id="JAGSYN010000110">
    <property type="protein sequence ID" value="KAG7664011.1"/>
    <property type="molecule type" value="Genomic_DNA"/>
</dbReference>
<gene>
    <name evidence="2" type="ORF">J8A68_002449</name>
</gene>
<dbReference type="InterPro" id="IPR018815">
    <property type="entry name" value="Incr_loss_mito_DNA_1"/>
</dbReference>
<feature type="transmembrane region" description="Helical" evidence="1">
    <location>
        <begin position="6"/>
        <end position="25"/>
    </location>
</feature>
<evidence type="ECO:0000313" key="3">
    <source>
        <dbReference type="Proteomes" id="UP000694255"/>
    </source>
</evidence>